<protein>
    <submittedName>
        <fullName evidence="3">DUF2531 family protein</fullName>
    </submittedName>
</protein>
<feature type="signal peptide" evidence="2">
    <location>
        <begin position="1"/>
        <end position="20"/>
    </location>
</feature>
<accession>A0A7C5IZ74</accession>
<evidence type="ECO:0000256" key="1">
    <source>
        <dbReference type="SAM" id="MobiDB-lite"/>
    </source>
</evidence>
<dbReference type="AlphaFoldDB" id="A0A7C5IZ74"/>
<feature type="region of interest" description="Disordered" evidence="1">
    <location>
        <begin position="62"/>
        <end position="82"/>
    </location>
</feature>
<gene>
    <name evidence="3" type="ORF">ENJ98_05985</name>
</gene>
<dbReference type="EMBL" id="DROM01000361">
    <property type="protein sequence ID" value="HHH13769.1"/>
    <property type="molecule type" value="Genomic_DNA"/>
</dbReference>
<evidence type="ECO:0000313" key="3">
    <source>
        <dbReference type="EMBL" id="HHH13769.1"/>
    </source>
</evidence>
<evidence type="ECO:0000256" key="2">
    <source>
        <dbReference type="SAM" id="SignalP"/>
    </source>
</evidence>
<feature type="region of interest" description="Disordered" evidence="1">
    <location>
        <begin position="143"/>
        <end position="183"/>
    </location>
</feature>
<comment type="caution">
    <text evidence="3">The sequence shown here is derived from an EMBL/GenBank/DDBJ whole genome shotgun (WGS) entry which is preliminary data.</text>
</comment>
<sequence length="183" mass="19574">MKRGLPLAALALLAALPALAGDAGTGVEARITATLDALERAAGGAPRQIDEAILARPLFVPGRRPEEETGKDPGGLPPAALPRGLSLKGIVRDGDRIYALVVPPGSRHPRRVREGERLEGWTVVKILPDRLVLANGQEERPLLLHHYPPVKPAARTPSRTPPARRRKAPPAPPKSNDDHGQRP</sequence>
<name>A0A7C5IZ74_9GAMM</name>
<organism evidence="3">
    <name type="scientific">Thiolapillus brandeum</name>
    <dbReference type="NCBI Taxonomy" id="1076588"/>
    <lineage>
        <taxon>Bacteria</taxon>
        <taxon>Pseudomonadati</taxon>
        <taxon>Pseudomonadota</taxon>
        <taxon>Gammaproteobacteria</taxon>
        <taxon>Chromatiales</taxon>
        <taxon>Sedimenticolaceae</taxon>
        <taxon>Thiolapillus</taxon>
    </lineage>
</organism>
<proteinExistence type="predicted"/>
<reference evidence="3" key="1">
    <citation type="journal article" date="2020" name="mSystems">
        <title>Genome- and Community-Level Interaction Insights into Carbon Utilization and Element Cycling Functions of Hydrothermarchaeota in Hydrothermal Sediment.</title>
        <authorList>
            <person name="Zhou Z."/>
            <person name="Liu Y."/>
            <person name="Xu W."/>
            <person name="Pan J."/>
            <person name="Luo Z.H."/>
            <person name="Li M."/>
        </authorList>
    </citation>
    <scope>NUCLEOTIDE SEQUENCE [LARGE SCALE GENOMIC DNA]</scope>
    <source>
        <strain evidence="3">HyVt-535</strain>
    </source>
</reference>
<keyword evidence="2" id="KW-0732">Signal</keyword>
<dbReference type="Proteomes" id="UP000886100">
    <property type="component" value="Unassembled WGS sequence"/>
</dbReference>
<feature type="chain" id="PRO_5028301276" evidence="2">
    <location>
        <begin position="21"/>
        <end position="183"/>
    </location>
</feature>